<dbReference type="Proteomes" id="UP000233535">
    <property type="component" value="Unassembled WGS sequence"/>
</dbReference>
<proteinExistence type="predicted"/>
<dbReference type="OrthoDB" id="1123129at2"/>
<name>A0A2N3I577_9BACT</name>
<dbReference type="EMBL" id="MVDD01000001">
    <property type="protein sequence ID" value="PKQ65464.1"/>
    <property type="molecule type" value="Genomic_DNA"/>
</dbReference>
<dbReference type="AlphaFoldDB" id="A0A2N3I577"/>
<comment type="caution">
    <text evidence="1">The sequence shown here is derived from an EMBL/GenBank/DDBJ whole genome shotgun (WGS) entry which is preliminary data.</text>
</comment>
<sequence>MKVAKSHQDRERLYRFGIGKLGNTSPENIKMLENHLFHLKMNEDYVINSFEEVSELVQFLNNNNE</sequence>
<gene>
    <name evidence="1" type="ORF">BZG02_00200</name>
</gene>
<dbReference type="RefSeq" id="WP_101259396.1">
    <property type="nucleotide sequence ID" value="NZ_MVDD01000001.1"/>
</dbReference>
<keyword evidence="2" id="KW-1185">Reference proteome</keyword>
<evidence type="ECO:0000313" key="2">
    <source>
        <dbReference type="Proteomes" id="UP000233535"/>
    </source>
</evidence>
<accession>A0A2N3I577</accession>
<organism evidence="1 2">
    <name type="scientific">Labilibaculum filiforme</name>
    <dbReference type="NCBI Taxonomy" id="1940526"/>
    <lineage>
        <taxon>Bacteria</taxon>
        <taxon>Pseudomonadati</taxon>
        <taxon>Bacteroidota</taxon>
        <taxon>Bacteroidia</taxon>
        <taxon>Marinilabiliales</taxon>
        <taxon>Marinifilaceae</taxon>
        <taxon>Labilibaculum</taxon>
    </lineage>
</organism>
<reference evidence="1 2" key="1">
    <citation type="journal article" date="2017" name="Front. Microbiol.">
        <title>Labilibaculum manganireducens gen. nov., sp. nov. and Labilibaculum filiforme sp. nov., Novel Bacteroidetes Isolated from Subsurface Sediments of the Baltic Sea.</title>
        <authorList>
            <person name="Vandieken V."/>
            <person name="Marshall I.P."/>
            <person name="Niemann H."/>
            <person name="Engelen B."/>
            <person name="Cypionka H."/>
        </authorList>
    </citation>
    <scope>NUCLEOTIDE SEQUENCE [LARGE SCALE GENOMIC DNA]</scope>
    <source>
        <strain evidence="1 2">59.16B</strain>
    </source>
</reference>
<evidence type="ECO:0000313" key="1">
    <source>
        <dbReference type="EMBL" id="PKQ65464.1"/>
    </source>
</evidence>
<protein>
    <submittedName>
        <fullName evidence="1">Uncharacterized protein</fullName>
    </submittedName>
</protein>